<comment type="caution">
    <text evidence="4">The sequence shown here is derived from an EMBL/GenBank/DDBJ whole genome shotgun (WGS) entry which is preliminary data.</text>
</comment>
<dbReference type="Gene3D" id="3.40.50.1820">
    <property type="entry name" value="alpha/beta hydrolase"/>
    <property type="match status" value="1"/>
</dbReference>
<dbReference type="PANTHER" id="PTHR43039">
    <property type="entry name" value="ESTERASE-RELATED"/>
    <property type="match status" value="1"/>
</dbReference>
<sequence>MPRNQLAKQHHVRQLGPPPEATERPTLVLAHGFGCDQHIWAPVADMLAEEHPVVLFDHMGCGRSDMTAYDPKRYTNLFAYAEDLANLVKELELDRPILVGHSVSGAIGWLASIGAPDLFRQVIAIGPSPRYINDPPDYIGGFEEQDIHEMLDLMERNHFEWAGYLAPIVMAAEDRPEKSEDLRQTFLNADPVVSRRFAESIFMSDIREYLHQVTVPSLILYSDQDVIVPIEVIEYLHRTIPNCDIRKLQATGHYPHMSNPEAVADAILEGLRIEA</sequence>
<evidence type="ECO:0000313" key="5">
    <source>
        <dbReference type="Proteomes" id="UP000239917"/>
    </source>
</evidence>
<dbReference type="AlphaFoldDB" id="A0A2S5Z8C5"/>
<evidence type="ECO:0000256" key="2">
    <source>
        <dbReference type="SAM" id="MobiDB-lite"/>
    </source>
</evidence>
<dbReference type="SUPFAM" id="SSF53474">
    <property type="entry name" value="alpha/beta-Hydrolases"/>
    <property type="match status" value="1"/>
</dbReference>
<dbReference type="Pfam" id="PF12697">
    <property type="entry name" value="Abhydrolase_6"/>
    <property type="match status" value="1"/>
</dbReference>
<name>A0A2S5Z8C5_9GAMM</name>
<keyword evidence="5" id="KW-1185">Reference proteome</keyword>
<feature type="domain" description="AB hydrolase-1" evidence="3">
    <location>
        <begin position="27"/>
        <end position="266"/>
    </location>
</feature>
<evidence type="ECO:0000259" key="3">
    <source>
        <dbReference type="Pfam" id="PF12697"/>
    </source>
</evidence>
<proteinExistence type="inferred from homology"/>
<protein>
    <submittedName>
        <fullName evidence="4">Sigma factor SigB regulation protein RsbQ</fullName>
    </submittedName>
</protein>
<dbReference type="PRINTS" id="PR00111">
    <property type="entry name" value="ABHYDROLASE"/>
</dbReference>
<dbReference type="OrthoDB" id="8680283at2"/>
<gene>
    <name evidence="4" type="ORF">KEHDKFFH_14030</name>
</gene>
<dbReference type="Proteomes" id="UP000239917">
    <property type="component" value="Unassembled WGS sequence"/>
</dbReference>
<feature type="region of interest" description="Disordered" evidence="2">
    <location>
        <begin position="1"/>
        <end position="21"/>
    </location>
</feature>
<dbReference type="InterPro" id="IPR000073">
    <property type="entry name" value="AB_hydrolase_1"/>
</dbReference>
<comment type="similarity">
    <text evidence="1">Belongs to the AB hydrolase superfamily.</text>
</comment>
<dbReference type="RefSeq" id="WP_104322476.1">
    <property type="nucleotide sequence ID" value="NZ_PSSX01000013.1"/>
</dbReference>
<evidence type="ECO:0000313" key="4">
    <source>
        <dbReference type="EMBL" id="PPI83484.1"/>
    </source>
</evidence>
<dbReference type="InterPro" id="IPR029058">
    <property type="entry name" value="AB_hydrolase_fold"/>
</dbReference>
<evidence type="ECO:0000256" key="1">
    <source>
        <dbReference type="ARBA" id="ARBA00008645"/>
    </source>
</evidence>
<dbReference type="EMBL" id="PSSX01000013">
    <property type="protein sequence ID" value="PPI83484.1"/>
    <property type="molecule type" value="Genomic_DNA"/>
</dbReference>
<organism evidence="4 5">
    <name type="scientific">Marinobacter maroccanus</name>
    <dbReference type="NCBI Taxonomy" id="2055143"/>
    <lineage>
        <taxon>Bacteria</taxon>
        <taxon>Pseudomonadati</taxon>
        <taxon>Pseudomonadota</taxon>
        <taxon>Gammaproteobacteria</taxon>
        <taxon>Pseudomonadales</taxon>
        <taxon>Marinobacteraceae</taxon>
        <taxon>Marinobacter</taxon>
    </lineage>
</organism>
<accession>A0A2S5Z8C5</accession>
<reference evidence="4 5" key="1">
    <citation type="submission" date="2018-01" db="EMBL/GenBank/DDBJ databases">
        <title>Complete genome sequences of the type strains of Marinobacter flavimaris and Marinobacter maroccanus.</title>
        <authorList>
            <person name="Palau M."/>
            <person name="Boujida N."/>
            <person name="Manresa A."/>
            <person name="Minana-Galbis D."/>
        </authorList>
    </citation>
    <scope>NUCLEOTIDE SEQUENCE [LARGE SCALE GENOMIC DNA]</scope>
    <source>
        <strain evidence="4 5">N4</strain>
    </source>
</reference>